<accession>A0A0V1AKL0</accession>
<organism evidence="1 2">
    <name type="scientific">Trichinella spiralis</name>
    <name type="common">Trichina worm</name>
    <dbReference type="NCBI Taxonomy" id="6334"/>
    <lineage>
        <taxon>Eukaryota</taxon>
        <taxon>Metazoa</taxon>
        <taxon>Ecdysozoa</taxon>
        <taxon>Nematoda</taxon>
        <taxon>Enoplea</taxon>
        <taxon>Dorylaimia</taxon>
        <taxon>Trichinellida</taxon>
        <taxon>Trichinellidae</taxon>
        <taxon>Trichinella</taxon>
    </lineage>
</organism>
<comment type="caution">
    <text evidence="1">The sequence shown here is derived from an EMBL/GenBank/DDBJ whole genome shotgun (WGS) entry which is preliminary data.</text>
</comment>
<name>A0A0V1AKL0_TRISP</name>
<gene>
    <name evidence="1" type="ORF">T01_788</name>
</gene>
<evidence type="ECO:0000313" key="1">
    <source>
        <dbReference type="EMBL" id="KRY25355.1"/>
    </source>
</evidence>
<dbReference type="EMBL" id="JYDH01001005">
    <property type="protein sequence ID" value="KRY25355.1"/>
    <property type="molecule type" value="Genomic_DNA"/>
</dbReference>
<sequence>MACDDKTANEITEYRGLPPLDRKVFVVLVFYA</sequence>
<proteinExistence type="predicted"/>
<dbReference type="InParanoid" id="A0A0V1AKL0"/>
<protein>
    <submittedName>
        <fullName evidence="1">Uncharacterized protein</fullName>
    </submittedName>
</protein>
<dbReference type="AlphaFoldDB" id="A0A0V1AKL0"/>
<keyword evidence="2" id="KW-1185">Reference proteome</keyword>
<dbReference type="Proteomes" id="UP000054776">
    <property type="component" value="Unassembled WGS sequence"/>
</dbReference>
<evidence type="ECO:0000313" key="2">
    <source>
        <dbReference type="Proteomes" id="UP000054776"/>
    </source>
</evidence>
<reference evidence="1 2" key="1">
    <citation type="submission" date="2015-01" db="EMBL/GenBank/DDBJ databases">
        <title>Evolution of Trichinella species and genotypes.</title>
        <authorList>
            <person name="Korhonen P.K."/>
            <person name="Edoardo P."/>
            <person name="Giuseppe L.R."/>
            <person name="Gasser R.B."/>
        </authorList>
    </citation>
    <scope>NUCLEOTIDE SEQUENCE [LARGE SCALE GENOMIC DNA]</scope>
    <source>
        <strain evidence="1">ISS3</strain>
    </source>
</reference>